<dbReference type="Proteomes" id="UP000481861">
    <property type="component" value="Unassembled WGS sequence"/>
</dbReference>
<evidence type="ECO:0000313" key="5">
    <source>
        <dbReference type="Proteomes" id="UP000481861"/>
    </source>
</evidence>
<feature type="compositionally biased region" description="Polar residues" evidence="1">
    <location>
        <begin position="540"/>
        <end position="551"/>
    </location>
</feature>
<dbReference type="Pfam" id="PF08550">
    <property type="entry name" value="GATA_AreA"/>
    <property type="match status" value="1"/>
</dbReference>
<comment type="caution">
    <text evidence="4">The sequence shown here is derived from an EMBL/GenBank/DDBJ whole genome shotgun (WGS) entry which is preliminary data.</text>
</comment>
<dbReference type="InterPro" id="IPR013860">
    <property type="entry name" value="AreA_GATA"/>
</dbReference>
<feature type="compositionally biased region" description="Acidic residues" evidence="1">
    <location>
        <begin position="333"/>
        <end position="371"/>
    </location>
</feature>
<feature type="compositionally biased region" description="Pro residues" evidence="1">
    <location>
        <begin position="156"/>
        <end position="173"/>
    </location>
</feature>
<dbReference type="OrthoDB" id="5054775at2759"/>
<keyword evidence="5" id="KW-1185">Reference proteome</keyword>
<feature type="domain" description="DUF3295" evidence="3">
    <location>
        <begin position="84"/>
        <end position="571"/>
    </location>
</feature>
<dbReference type="GO" id="GO:0006808">
    <property type="term" value="P:regulation of nitrogen utilization"/>
    <property type="evidence" value="ECO:0007669"/>
    <property type="project" value="TreeGrafter"/>
</dbReference>
<feature type="compositionally biased region" description="Polar residues" evidence="1">
    <location>
        <begin position="372"/>
        <end position="381"/>
    </location>
</feature>
<sequence length="571" mass="62532">MPLRSDCPIVRIQSGAMHTIETRNAENLFGLWSVFSKCSSAMEDGLRFENLAWRLWSRETFCCAPDHIIPPRWSLERSLSSSQTDVPELSSSVGSNDSNPESAITGTTQPNFASARPHLRRHDSGTSQARGKHLTPIDLANAVNSIQEKKAIEPLSPLPPQLAPPAPPCPPQPARVEDTTPRPSSPPPAVRYVPESSTSTVATALGSEGMSPPVGSDVSTSTDFSSHSVVHGFDPARISTSMRSSTNLNPTPILKTSFLSKPPPTKAEPMKRKQAKFTLGASSDEDNSSSLEAYSLVNRSSLSDHLKKSGLGLKKPTSVRNEASTRTIHDVPSEESEEAIASDSESESDENAIEEEDSEDDGAWEDDEENESGPSSVTDRVTFQRVDSKPDLTSRRSLLTTMMHQGDRAQALQNAASRSSPAIRRSRTSTPNGPSTGTSPQEDPGLMMRQQVPRSKPIIMTTSNVHPPMLSPRTTRRNMLQTELTQSLRQNLLWERQQKNATTNAVNKRVQSAVSIPALRRAMTTNDIKDLPTGPPQGIHKTNTLRDATKNNNSYNDYFDQGLQEYHQKGW</sequence>
<feature type="domain" description="Nitrogen regulatory protein areA GATA-like" evidence="2">
    <location>
        <begin position="31"/>
        <end position="58"/>
    </location>
</feature>
<feature type="region of interest" description="Disordered" evidence="1">
    <location>
        <begin position="240"/>
        <end position="289"/>
    </location>
</feature>
<dbReference type="InterPro" id="IPR021711">
    <property type="entry name" value="DUF3295"/>
</dbReference>
<dbReference type="Pfam" id="PF11702">
    <property type="entry name" value="DUF3295"/>
    <property type="match status" value="1"/>
</dbReference>
<dbReference type="PANTHER" id="PTHR28014">
    <property type="entry name" value="NEGATIVE REGULATOR OF RAS-CAMP PATHWAY"/>
    <property type="match status" value="1"/>
</dbReference>
<evidence type="ECO:0000313" key="4">
    <source>
        <dbReference type="EMBL" id="KAF2870373.1"/>
    </source>
</evidence>
<evidence type="ECO:0000256" key="1">
    <source>
        <dbReference type="SAM" id="MobiDB-lite"/>
    </source>
</evidence>
<feature type="region of interest" description="Disordered" evidence="1">
    <location>
        <begin position="527"/>
        <end position="551"/>
    </location>
</feature>
<dbReference type="InterPro" id="IPR053043">
    <property type="entry name" value="Ras-cAMP_regulatory"/>
</dbReference>
<feature type="compositionally biased region" description="Low complexity" evidence="1">
    <location>
        <begin position="415"/>
        <end position="440"/>
    </location>
</feature>
<feature type="region of interest" description="Disordered" evidence="1">
    <location>
        <begin position="408"/>
        <end position="447"/>
    </location>
</feature>
<organism evidence="4 5">
    <name type="scientific">Massariosphaeria phaeospora</name>
    <dbReference type="NCBI Taxonomy" id="100035"/>
    <lineage>
        <taxon>Eukaryota</taxon>
        <taxon>Fungi</taxon>
        <taxon>Dikarya</taxon>
        <taxon>Ascomycota</taxon>
        <taxon>Pezizomycotina</taxon>
        <taxon>Dothideomycetes</taxon>
        <taxon>Pleosporomycetidae</taxon>
        <taxon>Pleosporales</taxon>
        <taxon>Pleosporales incertae sedis</taxon>
        <taxon>Massariosphaeria</taxon>
    </lineage>
</organism>
<gene>
    <name evidence="4" type="ORF">BDV95DRAFT_496422</name>
</gene>
<feature type="region of interest" description="Disordered" evidence="1">
    <location>
        <begin position="85"/>
        <end position="136"/>
    </location>
</feature>
<reference evidence="4 5" key="1">
    <citation type="submission" date="2020-01" db="EMBL/GenBank/DDBJ databases">
        <authorList>
            <consortium name="DOE Joint Genome Institute"/>
            <person name="Haridas S."/>
            <person name="Albert R."/>
            <person name="Binder M."/>
            <person name="Bloem J."/>
            <person name="Labutti K."/>
            <person name="Salamov A."/>
            <person name="Andreopoulos B."/>
            <person name="Baker S.E."/>
            <person name="Barry K."/>
            <person name="Bills G."/>
            <person name="Bluhm B.H."/>
            <person name="Cannon C."/>
            <person name="Castanera R."/>
            <person name="Culley D.E."/>
            <person name="Daum C."/>
            <person name="Ezra D."/>
            <person name="Gonzalez J.B."/>
            <person name="Henrissat B."/>
            <person name="Kuo A."/>
            <person name="Liang C."/>
            <person name="Lipzen A."/>
            <person name="Lutzoni F."/>
            <person name="Magnuson J."/>
            <person name="Mondo S."/>
            <person name="Nolan M."/>
            <person name="Ohm R."/>
            <person name="Pangilinan J."/>
            <person name="Park H.-J.H."/>
            <person name="Ramirez L."/>
            <person name="Alfaro M."/>
            <person name="Sun H."/>
            <person name="Tritt A."/>
            <person name="Yoshinaga Y."/>
            <person name="Zwiers L.-H.L."/>
            <person name="Turgeon B.G."/>
            <person name="Goodwin S.B."/>
            <person name="Spatafora J.W."/>
            <person name="Crous P.W."/>
            <person name="Grigoriev I.V."/>
        </authorList>
    </citation>
    <scope>NUCLEOTIDE SEQUENCE [LARGE SCALE GENOMIC DNA]</scope>
    <source>
        <strain evidence="4 5">CBS 611.86</strain>
    </source>
</reference>
<feature type="region of interest" description="Disordered" evidence="1">
    <location>
        <begin position="301"/>
        <end position="393"/>
    </location>
</feature>
<dbReference type="EMBL" id="JAADJZ010000014">
    <property type="protein sequence ID" value="KAF2870373.1"/>
    <property type="molecule type" value="Genomic_DNA"/>
</dbReference>
<proteinExistence type="predicted"/>
<dbReference type="GO" id="GO:0000122">
    <property type="term" value="P:negative regulation of transcription by RNA polymerase II"/>
    <property type="evidence" value="ECO:0007669"/>
    <property type="project" value="TreeGrafter"/>
</dbReference>
<feature type="region of interest" description="Disordered" evidence="1">
    <location>
        <begin position="155"/>
        <end position="227"/>
    </location>
</feature>
<evidence type="ECO:0000259" key="2">
    <source>
        <dbReference type="Pfam" id="PF08550"/>
    </source>
</evidence>
<feature type="compositionally biased region" description="Polar residues" evidence="1">
    <location>
        <begin position="85"/>
        <end position="112"/>
    </location>
</feature>
<dbReference type="GO" id="GO:0005737">
    <property type="term" value="C:cytoplasm"/>
    <property type="evidence" value="ECO:0007669"/>
    <property type="project" value="TreeGrafter"/>
</dbReference>
<feature type="compositionally biased region" description="Polar residues" evidence="1">
    <location>
        <begin position="240"/>
        <end position="250"/>
    </location>
</feature>
<accession>A0A7C8I944</accession>
<dbReference type="AlphaFoldDB" id="A0A7C8I944"/>
<feature type="compositionally biased region" description="Polar residues" evidence="1">
    <location>
        <begin position="217"/>
        <end position="227"/>
    </location>
</feature>
<dbReference type="GO" id="GO:0031930">
    <property type="term" value="P:mitochondria-nucleus signaling pathway"/>
    <property type="evidence" value="ECO:0007669"/>
    <property type="project" value="TreeGrafter"/>
</dbReference>
<protein>
    <submittedName>
        <fullName evidence="4">Uncharacterized protein</fullName>
    </submittedName>
</protein>
<evidence type="ECO:0000259" key="3">
    <source>
        <dbReference type="Pfam" id="PF11702"/>
    </source>
</evidence>
<name>A0A7C8I944_9PLEO</name>
<dbReference type="PANTHER" id="PTHR28014:SF1">
    <property type="entry name" value="NEGATIVE REGULATOR OF RAS-CAMP PATHWAY"/>
    <property type="match status" value="1"/>
</dbReference>